<accession>A0A1M5ZF67</accession>
<sequence>MKNLLNAKSLKKAIALITFIFLIPVLPAYAASNTIEGYSSIATLYNIKNVASSTVHNDVLSFNSSLKNKSVFTQQDLHEIEQYADFSAEKLDNGYTQFTIKDRQPIETLTYLNGSTEAIYSTIVLYGTGEFKFTNTGIATGAFSSHGIGTIYVGVRSSDVGDLYRLYTGTAEYDTTDSSVSLTYLKVSVIALGKWYNPDNTSINGYNTGYQNDFEPTPLQIGGQYGVVCYDDHYYNLSVSSTYIQTNVYITEKKGTTNNNINFYVHPSTT</sequence>
<gene>
    <name evidence="2" type="ORF">SAMN02745823_03595</name>
</gene>
<name>A0A1M5ZF67_9FIRM</name>
<proteinExistence type="predicted"/>
<dbReference type="RefSeq" id="WP_143162409.1">
    <property type="nucleotide sequence ID" value="NZ_FQXV01000018.1"/>
</dbReference>
<keyword evidence="3" id="KW-1185">Reference proteome</keyword>
<organism evidence="2 3">
    <name type="scientific">Sporobacter termitidis DSM 10068</name>
    <dbReference type="NCBI Taxonomy" id="1123282"/>
    <lineage>
        <taxon>Bacteria</taxon>
        <taxon>Bacillati</taxon>
        <taxon>Bacillota</taxon>
        <taxon>Clostridia</taxon>
        <taxon>Eubacteriales</taxon>
        <taxon>Oscillospiraceae</taxon>
        <taxon>Sporobacter</taxon>
    </lineage>
</organism>
<evidence type="ECO:0000256" key="1">
    <source>
        <dbReference type="SAM" id="SignalP"/>
    </source>
</evidence>
<feature type="signal peptide" evidence="1">
    <location>
        <begin position="1"/>
        <end position="30"/>
    </location>
</feature>
<keyword evidence="1" id="KW-0732">Signal</keyword>
<dbReference type="EMBL" id="FQXV01000018">
    <property type="protein sequence ID" value="SHI22563.1"/>
    <property type="molecule type" value="Genomic_DNA"/>
</dbReference>
<evidence type="ECO:0000313" key="2">
    <source>
        <dbReference type="EMBL" id="SHI22563.1"/>
    </source>
</evidence>
<dbReference type="Proteomes" id="UP000183995">
    <property type="component" value="Unassembled WGS sequence"/>
</dbReference>
<feature type="chain" id="PRO_5012635563" evidence="1">
    <location>
        <begin position="31"/>
        <end position="270"/>
    </location>
</feature>
<protein>
    <submittedName>
        <fullName evidence="2">Uncharacterized protein</fullName>
    </submittedName>
</protein>
<dbReference type="STRING" id="1123282.SAMN02745823_03595"/>
<dbReference type="AlphaFoldDB" id="A0A1M5ZF67"/>
<reference evidence="2 3" key="1">
    <citation type="submission" date="2016-11" db="EMBL/GenBank/DDBJ databases">
        <authorList>
            <person name="Jaros S."/>
            <person name="Januszkiewicz K."/>
            <person name="Wedrychowicz H."/>
        </authorList>
    </citation>
    <scope>NUCLEOTIDE SEQUENCE [LARGE SCALE GENOMIC DNA]</scope>
    <source>
        <strain evidence="2 3">DSM 10068</strain>
    </source>
</reference>
<evidence type="ECO:0000313" key="3">
    <source>
        <dbReference type="Proteomes" id="UP000183995"/>
    </source>
</evidence>